<dbReference type="RefSeq" id="WP_169324907.1">
    <property type="nucleotide sequence ID" value="NZ_JABCJJ010000013.1"/>
</dbReference>
<protein>
    <submittedName>
        <fullName evidence="1">Glycosyltransferase family 4 protein</fullName>
    </submittedName>
</protein>
<accession>A0A7Y0LYH9</accession>
<dbReference type="Pfam" id="PF13692">
    <property type="entry name" value="Glyco_trans_1_4"/>
    <property type="match status" value="1"/>
</dbReference>
<reference evidence="1 2" key="1">
    <citation type="submission" date="2020-04" db="EMBL/GenBank/DDBJ databases">
        <title>Sequencing and Assembly of C. fimi.</title>
        <authorList>
            <person name="Ramsey A.R."/>
        </authorList>
    </citation>
    <scope>NUCLEOTIDE SEQUENCE [LARGE SCALE GENOMIC DNA]</scope>
    <source>
        <strain evidence="1 2">SB</strain>
    </source>
</reference>
<dbReference type="AlphaFoldDB" id="A0A7Y0LYH9"/>
<dbReference type="EMBL" id="JABCJJ010000013">
    <property type="protein sequence ID" value="NMR20531.1"/>
    <property type="molecule type" value="Genomic_DNA"/>
</dbReference>
<organism evidence="1 2">
    <name type="scientific">Cellulomonas fimi</name>
    <dbReference type="NCBI Taxonomy" id="1708"/>
    <lineage>
        <taxon>Bacteria</taxon>
        <taxon>Bacillati</taxon>
        <taxon>Actinomycetota</taxon>
        <taxon>Actinomycetes</taxon>
        <taxon>Micrococcales</taxon>
        <taxon>Cellulomonadaceae</taxon>
        <taxon>Cellulomonas</taxon>
    </lineage>
</organism>
<dbReference type="SUPFAM" id="SSF53756">
    <property type="entry name" value="UDP-Glycosyltransferase/glycogen phosphorylase"/>
    <property type="match status" value="1"/>
</dbReference>
<name>A0A7Y0LYH9_CELFI</name>
<dbReference type="Gene3D" id="3.40.50.2000">
    <property type="entry name" value="Glycogen Phosphorylase B"/>
    <property type="match status" value="2"/>
</dbReference>
<proteinExistence type="predicted"/>
<dbReference type="CDD" id="cd03801">
    <property type="entry name" value="GT4_PimA-like"/>
    <property type="match status" value="1"/>
</dbReference>
<evidence type="ECO:0000313" key="1">
    <source>
        <dbReference type="EMBL" id="NMR20531.1"/>
    </source>
</evidence>
<evidence type="ECO:0000313" key="2">
    <source>
        <dbReference type="Proteomes" id="UP000562124"/>
    </source>
</evidence>
<dbReference type="GO" id="GO:0016740">
    <property type="term" value="F:transferase activity"/>
    <property type="evidence" value="ECO:0007669"/>
    <property type="project" value="UniProtKB-KW"/>
</dbReference>
<sequence>MERVLSTYVNCSLGGMTSVYRARALANPSTRYDLVFTKDRGGESAFADLPNCNVRIVRPDRLKNYLSFALATVDYDLFTVTSQPELMNQVSAPARTKVVYEVHAPIETVVESEMRTLDVTRVDEIWAPSEWAADVVQQALPRRKHARVRAVPNLIDRTRFNPTAREVAPLRGRPGAIPVIWIGRMENVQKNYTDFLRVLRLLPPEYYGLLLFSFETDPARMSAVLGAAGMLGVEDRIDFYFNVPQQDVGALHRAVRDAGGVFCSTALSESYGYGVVEAGACGLPVAAYDVGPLSEHVLEDYRLVPVGDLRGMAHAVRALSGRVTAEA</sequence>
<dbReference type="PANTHER" id="PTHR12526">
    <property type="entry name" value="GLYCOSYLTRANSFERASE"/>
    <property type="match status" value="1"/>
</dbReference>
<keyword evidence="1" id="KW-0808">Transferase</keyword>
<comment type="caution">
    <text evidence="1">The sequence shown here is derived from an EMBL/GenBank/DDBJ whole genome shotgun (WGS) entry which is preliminary data.</text>
</comment>
<dbReference type="Proteomes" id="UP000562124">
    <property type="component" value="Unassembled WGS sequence"/>
</dbReference>
<keyword evidence="2" id="KW-1185">Reference proteome</keyword>
<gene>
    <name evidence="1" type="ORF">HIR71_09935</name>
</gene>